<feature type="transmembrane region" description="Helical" evidence="1">
    <location>
        <begin position="178"/>
        <end position="198"/>
    </location>
</feature>
<evidence type="ECO:0000313" key="3">
    <source>
        <dbReference type="Proteomes" id="UP000308549"/>
    </source>
</evidence>
<sequence>MVSWQTIQSVLLFFGPLLLPRALAFYRSIRSRPPAAVRSLPPTTSYALAVLFVSGLIAFVSTLPFFAPPNIFRQTSSRLQTPGGVLLARLTALKTPTPDDQRLREVLDEGGLDARLLYAHYGPHVLSSCPFTRAGTIDAAQTYFYYALPSILAPHLFHLFALGIATSGVLSGKEGARWRTLAAIAGIVLGVAEVYIVATYDSRPNARSTRLSEVDFVHWKLQVWRGLAIAAIDGALGWVIWLQATGRAFLKPPSPAERIMDHGRQLESLLTKAKGLGVVRNGTVRDVSMRAKVTDYWTKEGEIMKDVFEQPETLEAQRNALKRLDTTRVGREAEAYIDSILDGA</sequence>
<dbReference type="Proteomes" id="UP000308549">
    <property type="component" value="Unassembled WGS sequence"/>
</dbReference>
<dbReference type="PANTHER" id="PTHR39470">
    <property type="entry name" value="CHROMOSOME 10, WHOLE GENOME SHOTGUN SEQUENCE"/>
    <property type="match status" value="1"/>
</dbReference>
<keyword evidence="1" id="KW-1133">Transmembrane helix</keyword>
<accession>A0A4U0TS29</accession>
<feature type="transmembrane region" description="Helical" evidence="1">
    <location>
        <begin position="46"/>
        <end position="67"/>
    </location>
</feature>
<feature type="transmembrane region" description="Helical" evidence="1">
    <location>
        <begin position="6"/>
        <end position="26"/>
    </location>
</feature>
<gene>
    <name evidence="2" type="ORF">B0A50_05680</name>
</gene>
<feature type="transmembrane region" description="Helical" evidence="1">
    <location>
        <begin position="223"/>
        <end position="242"/>
    </location>
</feature>
<evidence type="ECO:0000256" key="1">
    <source>
        <dbReference type="SAM" id="Phobius"/>
    </source>
</evidence>
<proteinExistence type="predicted"/>
<comment type="caution">
    <text evidence="2">The sequence shown here is derived from an EMBL/GenBank/DDBJ whole genome shotgun (WGS) entry which is preliminary data.</text>
</comment>
<dbReference type="AlphaFoldDB" id="A0A4U0TS29"/>
<dbReference type="OrthoDB" id="4218123at2759"/>
<name>A0A4U0TS29_9PEZI</name>
<keyword evidence="1" id="KW-0812">Transmembrane</keyword>
<reference evidence="2 3" key="1">
    <citation type="submission" date="2017-03" db="EMBL/GenBank/DDBJ databases">
        <title>Genomes of endolithic fungi from Antarctica.</title>
        <authorList>
            <person name="Coleine C."/>
            <person name="Masonjones S."/>
            <person name="Stajich J.E."/>
        </authorList>
    </citation>
    <scope>NUCLEOTIDE SEQUENCE [LARGE SCALE GENOMIC DNA]</scope>
    <source>
        <strain evidence="2 3">CCFEE 6315</strain>
    </source>
</reference>
<protein>
    <submittedName>
        <fullName evidence="2">Uncharacterized protein</fullName>
    </submittedName>
</protein>
<keyword evidence="1" id="KW-0472">Membrane</keyword>
<evidence type="ECO:0000313" key="2">
    <source>
        <dbReference type="EMBL" id="TKA24692.1"/>
    </source>
</evidence>
<feature type="transmembrane region" description="Helical" evidence="1">
    <location>
        <begin position="143"/>
        <end position="166"/>
    </location>
</feature>
<keyword evidence="3" id="KW-1185">Reference proteome</keyword>
<dbReference type="PANTHER" id="PTHR39470:SF1">
    <property type="entry name" value="CHORISMATE SYNTHASE PROTEIN"/>
    <property type="match status" value="1"/>
</dbReference>
<dbReference type="EMBL" id="NAJL01000041">
    <property type="protein sequence ID" value="TKA24692.1"/>
    <property type="molecule type" value="Genomic_DNA"/>
</dbReference>
<organism evidence="2 3">
    <name type="scientific">Salinomyces thailandicus</name>
    <dbReference type="NCBI Taxonomy" id="706561"/>
    <lineage>
        <taxon>Eukaryota</taxon>
        <taxon>Fungi</taxon>
        <taxon>Dikarya</taxon>
        <taxon>Ascomycota</taxon>
        <taxon>Pezizomycotina</taxon>
        <taxon>Dothideomycetes</taxon>
        <taxon>Dothideomycetidae</taxon>
        <taxon>Mycosphaerellales</taxon>
        <taxon>Teratosphaeriaceae</taxon>
        <taxon>Salinomyces</taxon>
    </lineage>
</organism>